<protein>
    <submittedName>
        <fullName evidence="1">Uncharacterized protein</fullName>
    </submittedName>
</protein>
<dbReference type="Proteomes" id="UP000018130">
    <property type="component" value="Unassembled WGS sequence"/>
</dbReference>
<evidence type="ECO:0000313" key="2">
    <source>
        <dbReference type="Proteomes" id="UP000018130"/>
    </source>
</evidence>
<dbReference type="EMBL" id="CAQN01000469">
    <property type="protein sequence ID" value="CCQ66733.1"/>
    <property type="molecule type" value="Genomic_DNA"/>
</dbReference>
<comment type="caution">
    <text evidence="1">The sequence shown here is derived from an EMBL/GenBank/DDBJ whole genome shotgun (WGS) entry which is preliminary data.</text>
</comment>
<proteinExistence type="predicted"/>
<reference evidence="1 2" key="2">
    <citation type="submission" date="2013-09" db="EMBL/GenBank/DDBJ databases">
        <title>Whole genome comparison of six Crocosphaera watsonii strains with differing phenotypes.</title>
        <authorList>
            <person name="Bench S.R."/>
            <person name="Heller P."/>
            <person name="Frank I."/>
            <person name="Arciniega M."/>
            <person name="Shilova I.N."/>
            <person name="Zehr J.P."/>
        </authorList>
    </citation>
    <scope>NUCLEOTIDE SEQUENCE [LARGE SCALE GENOMIC DNA]</scope>
    <source>
        <strain evidence="1 2">WH 0402</strain>
    </source>
</reference>
<name>T2JLJ8_CROWT</name>
<gene>
    <name evidence="1" type="ORF">CWATWH0402_468</name>
</gene>
<dbReference type="Gene3D" id="1.20.1050.10">
    <property type="match status" value="1"/>
</dbReference>
<evidence type="ECO:0000313" key="1">
    <source>
        <dbReference type="EMBL" id="CCQ66733.1"/>
    </source>
</evidence>
<dbReference type="AlphaFoldDB" id="T2JLJ8"/>
<organism evidence="1 2">
    <name type="scientific">Crocosphaera watsonii WH 0402</name>
    <dbReference type="NCBI Taxonomy" id="1284629"/>
    <lineage>
        <taxon>Bacteria</taxon>
        <taxon>Bacillati</taxon>
        <taxon>Cyanobacteriota</taxon>
        <taxon>Cyanophyceae</taxon>
        <taxon>Oscillatoriophycideae</taxon>
        <taxon>Chroococcales</taxon>
        <taxon>Aphanothecaceae</taxon>
        <taxon>Crocosphaera</taxon>
    </lineage>
</organism>
<accession>T2JLJ8</accession>
<feature type="non-terminal residue" evidence="1">
    <location>
        <position position="1"/>
    </location>
</feature>
<sequence>LNERIYNTVNNGVYKCGFATTQTAYEEALNLYLIV</sequence>
<reference evidence="1 2" key="1">
    <citation type="submission" date="2013-01" db="EMBL/GenBank/DDBJ databases">
        <authorList>
            <person name="Bench S."/>
        </authorList>
    </citation>
    <scope>NUCLEOTIDE SEQUENCE [LARGE SCALE GENOMIC DNA]</scope>
    <source>
        <strain evidence="1 2">WH 0402</strain>
    </source>
</reference>